<dbReference type="OrthoDB" id="3244603at2759"/>
<dbReference type="InterPro" id="IPR023753">
    <property type="entry name" value="FAD/NAD-binding_dom"/>
</dbReference>
<keyword evidence="5" id="KW-0520">NAD</keyword>
<dbReference type="Gene3D" id="3.50.50.100">
    <property type="match status" value="1"/>
</dbReference>
<keyword evidence="2" id="KW-0285">Flavoprotein</keyword>
<proteinExistence type="inferred from homology"/>
<dbReference type="eggNOG" id="KOG2495">
    <property type="taxonomic scope" value="Eukaryota"/>
</dbReference>
<dbReference type="PANTHER" id="PTHR43706">
    <property type="entry name" value="NADH DEHYDROGENASE"/>
    <property type="match status" value="1"/>
</dbReference>
<evidence type="ECO:0000259" key="6">
    <source>
        <dbReference type="Pfam" id="PF07992"/>
    </source>
</evidence>
<gene>
    <name evidence="7" type="ORF">SEPMUDRAFT_166745</name>
</gene>
<keyword evidence="4" id="KW-0560">Oxidoreductase</keyword>
<organism evidence="7 8">
    <name type="scientific">Sphaerulina musiva (strain SO2202)</name>
    <name type="common">Poplar stem canker fungus</name>
    <name type="synonym">Septoria musiva</name>
    <dbReference type="NCBI Taxonomy" id="692275"/>
    <lineage>
        <taxon>Eukaryota</taxon>
        <taxon>Fungi</taxon>
        <taxon>Dikarya</taxon>
        <taxon>Ascomycota</taxon>
        <taxon>Pezizomycotina</taxon>
        <taxon>Dothideomycetes</taxon>
        <taxon>Dothideomycetidae</taxon>
        <taxon>Mycosphaerellales</taxon>
        <taxon>Mycosphaerellaceae</taxon>
        <taxon>Sphaerulina</taxon>
    </lineage>
</organism>
<evidence type="ECO:0000256" key="3">
    <source>
        <dbReference type="ARBA" id="ARBA00022827"/>
    </source>
</evidence>
<dbReference type="GO" id="GO:0003954">
    <property type="term" value="F:NADH dehydrogenase activity"/>
    <property type="evidence" value="ECO:0007669"/>
    <property type="project" value="InterPro"/>
</dbReference>
<dbReference type="PRINTS" id="PR00411">
    <property type="entry name" value="PNDRDTASEI"/>
</dbReference>
<dbReference type="AlphaFoldDB" id="M3CX67"/>
<dbReference type="InterPro" id="IPR036188">
    <property type="entry name" value="FAD/NAD-bd_sf"/>
</dbReference>
<dbReference type="EMBL" id="KB456271">
    <property type="protein sequence ID" value="EMF08266.1"/>
    <property type="molecule type" value="Genomic_DNA"/>
</dbReference>
<name>M3CX67_SPHMS</name>
<dbReference type="RefSeq" id="XP_016756387.1">
    <property type="nucleotide sequence ID" value="XM_016908254.1"/>
</dbReference>
<dbReference type="GO" id="GO:0005739">
    <property type="term" value="C:mitochondrion"/>
    <property type="evidence" value="ECO:0007669"/>
    <property type="project" value="TreeGrafter"/>
</dbReference>
<dbReference type="GeneID" id="27905391"/>
<evidence type="ECO:0000313" key="8">
    <source>
        <dbReference type="Proteomes" id="UP000016931"/>
    </source>
</evidence>
<evidence type="ECO:0000256" key="1">
    <source>
        <dbReference type="ARBA" id="ARBA00005272"/>
    </source>
</evidence>
<protein>
    <submittedName>
        <fullName evidence="7">FAD/NAD(P)-binding domain-containing protein</fullName>
    </submittedName>
</protein>
<sequence length="429" mass="47970">MAAKQTVVIIGNGWGGFTVAHGLLTSKYNIAVIAPIRTIQYTPLLASAAAAHFDFRLAEEPVRRRNRMPELRYHKANVEDIDFDKRLVYCRPAIANIAGNDFSNKDKSCFTVNYDKLVIAPGCINQTFGTPGALEHANFLRTTNDARLIQQRILEMLDAASVPGLTDAQQRDILRIIIVGGGPIGIEAAAELFDLWNDDMKYLYAHLQGKFSIEIHDVAEKLLGSFEGKLGEYAEDKLKKRGIEIQTESHIEKVEADAIYTKELGQIRYGLLLWATGNGANPLVEKLESVKKTDKLPRILTDKRLRVLQKENDQVMENVFALGDSADIDGNFLPMLAEVAVQKAEWLTKALNDDGGESPKPFEYKQKASLAYLGGQDGVADGEWTGQSAWLAWRSGSIWHWPRSWRRTLMIGISWIFNVVGGRDIARKW</sequence>
<dbReference type="InterPro" id="IPR045024">
    <property type="entry name" value="NDH-2"/>
</dbReference>
<reference evidence="7 8" key="1">
    <citation type="journal article" date="2012" name="PLoS Pathog.">
        <title>Diverse lifestyles and strategies of plant pathogenesis encoded in the genomes of eighteen Dothideomycetes fungi.</title>
        <authorList>
            <person name="Ohm R.A."/>
            <person name="Feau N."/>
            <person name="Henrissat B."/>
            <person name="Schoch C.L."/>
            <person name="Horwitz B.A."/>
            <person name="Barry K.W."/>
            <person name="Condon B.J."/>
            <person name="Copeland A.C."/>
            <person name="Dhillon B."/>
            <person name="Glaser F."/>
            <person name="Hesse C.N."/>
            <person name="Kosti I."/>
            <person name="LaButti K."/>
            <person name="Lindquist E.A."/>
            <person name="Lucas S."/>
            <person name="Salamov A.A."/>
            <person name="Bradshaw R.E."/>
            <person name="Ciuffetti L."/>
            <person name="Hamelin R.C."/>
            <person name="Kema G.H.J."/>
            <person name="Lawrence C."/>
            <person name="Scott J.A."/>
            <person name="Spatafora J.W."/>
            <person name="Turgeon B.G."/>
            <person name="de Wit P.J.G.M."/>
            <person name="Zhong S."/>
            <person name="Goodwin S.B."/>
            <person name="Grigoriev I.V."/>
        </authorList>
    </citation>
    <scope>NUCLEOTIDE SEQUENCE [LARGE SCALE GENOMIC DNA]</scope>
    <source>
        <strain evidence="7 8">SO2202</strain>
    </source>
</reference>
<dbReference type="Proteomes" id="UP000016931">
    <property type="component" value="Unassembled WGS sequence"/>
</dbReference>
<dbReference type="OMA" id="WHLIDIA"/>
<evidence type="ECO:0000256" key="2">
    <source>
        <dbReference type="ARBA" id="ARBA00022630"/>
    </source>
</evidence>
<dbReference type="SUPFAM" id="SSF51905">
    <property type="entry name" value="FAD/NAD(P)-binding domain"/>
    <property type="match status" value="2"/>
</dbReference>
<evidence type="ECO:0000256" key="5">
    <source>
        <dbReference type="ARBA" id="ARBA00023027"/>
    </source>
</evidence>
<comment type="similarity">
    <text evidence="1">Belongs to the NADH dehydrogenase family.</text>
</comment>
<dbReference type="HOGENOM" id="CLU_021377_1_2_1"/>
<accession>M3CX67</accession>
<dbReference type="PANTHER" id="PTHR43706:SF17">
    <property type="entry name" value="NADH DEHYDROGENASE (EUROFUNG)"/>
    <property type="match status" value="1"/>
</dbReference>
<dbReference type="Pfam" id="PF07992">
    <property type="entry name" value="Pyr_redox_2"/>
    <property type="match status" value="1"/>
</dbReference>
<feature type="domain" description="FAD/NAD(P)-binding" evidence="6">
    <location>
        <begin position="6"/>
        <end position="344"/>
    </location>
</feature>
<keyword evidence="3" id="KW-0274">FAD</keyword>
<dbReference type="STRING" id="692275.M3CX67"/>
<dbReference type="PRINTS" id="PR00368">
    <property type="entry name" value="FADPNR"/>
</dbReference>
<evidence type="ECO:0000256" key="4">
    <source>
        <dbReference type="ARBA" id="ARBA00023002"/>
    </source>
</evidence>
<evidence type="ECO:0000313" key="7">
    <source>
        <dbReference type="EMBL" id="EMF08266.1"/>
    </source>
</evidence>
<keyword evidence="8" id="KW-1185">Reference proteome</keyword>